<feature type="compositionally biased region" description="Basic and acidic residues" evidence="2">
    <location>
        <begin position="319"/>
        <end position="332"/>
    </location>
</feature>
<sequence>MAHSQRPPPPRPAHPRYYNNRQPPPPPSNGWQDYGQGGYNNYDPGYGNYDGYQYNGQEMYHARSDYGPFEGQYQQRPQRGSPADQYGYEQNGYSNSRRGPSQSKPTRPVNRPPPLHNPPKKGIEPGPRSATLKERAWDSPFPTFPAKKRGNSFDLGVEPGVGKLTISDDPGPAKPLEARPHTSHSHRQRPAQLHTEPLPPLRTQERGPQMAAPSRPNLRDPYSAPAEPGTAEKPPPKRSVTMPVNAPLETNKPRYPGQSTWQEPPSAFNQGASKAMPPRPATTTGVRPEASVPPKVPALPQEFKTANAHQNDDDDDDFLDHYLDPTDHEKDMPNFSAMDKLGARNSREESLIPHDASKATSQPGSKPAYTAYQPPNGIVQSYRPPASHNQYEEPSYQYDNPPMSPRYGPQRDAYSYPAEDPYSRPLENRGMTPLPNPGWAGNAPRPSLNQYQQPMPDNLGRHPSLDYRQGYTNPQDMQMEGQGQYLPSDSASHHPVPFRPGLDQSSKPPPVRQYDNLSNLALQQTSASTAPPGADSSGPGHITAEELQRIQQAARSNPSNHATQLLLAKKMVEASVHLVDDHGRADTRTRNKNRERYIFDAHKIVKKLVNIGYPDAMFYLADCYGQGLLGLQVDPKEAFNLYQSAAKLGHAESAYRLAVCCEMGHEGGGGTRRDPMKSVQWYRRAAALGDTPAMYKMGMILLKGLLGQARNPREALSWLKRAAERADADNPHALHELALLYENPSGNDAVIRDENYARELLQQAAELGYKYSQYRLGAAYEYGLIGCPVDARESIFWYTRAAAQGEHQSELALSGWYLTGAEGILQQSDTEAYLWARKAAIAGLAKAEYAMGYYTEVGIGVPANLEDAKRWYWKASSQNFIKARERLEDLKRGGAKMQKTRVSRSAVNKQHQNEGDCVVM</sequence>
<dbReference type="Pfam" id="PF08238">
    <property type="entry name" value="Sel1"/>
    <property type="match status" value="7"/>
</dbReference>
<reference evidence="3" key="1">
    <citation type="submission" date="2023-03" db="EMBL/GenBank/DDBJ databases">
        <title>Emydomyces testavorans Genome Sequence.</title>
        <authorList>
            <person name="Hoyer L."/>
        </authorList>
    </citation>
    <scope>NUCLEOTIDE SEQUENCE</scope>
    <source>
        <strain evidence="3">16-2883</strain>
    </source>
</reference>
<proteinExistence type="predicted"/>
<feature type="compositionally biased region" description="Polar residues" evidence="2">
    <location>
        <begin position="91"/>
        <end position="105"/>
    </location>
</feature>
<dbReference type="InterPro" id="IPR006597">
    <property type="entry name" value="Sel1-like"/>
</dbReference>
<feature type="compositionally biased region" description="Basic and acidic residues" evidence="2">
    <location>
        <begin position="341"/>
        <end position="357"/>
    </location>
</feature>
<dbReference type="InterPro" id="IPR051726">
    <property type="entry name" value="Chitin_Synth_Reg"/>
</dbReference>
<keyword evidence="1" id="KW-0677">Repeat</keyword>
<accession>A0AAF0DMR3</accession>
<dbReference type="SMART" id="SM00671">
    <property type="entry name" value="SEL1"/>
    <property type="match status" value="7"/>
</dbReference>
<dbReference type="Gene3D" id="1.25.40.10">
    <property type="entry name" value="Tetratricopeptide repeat domain"/>
    <property type="match status" value="2"/>
</dbReference>
<evidence type="ECO:0000313" key="4">
    <source>
        <dbReference type="Proteomes" id="UP001219355"/>
    </source>
</evidence>
<organism evidence="3 4">
    <name type="scientific">Emydomyces testavorans</name>
    <dbReference type="NCBI Taxonomy" id="2070801"/>
    <lineage>
        <taxon>Eukaryota</taxon>
        <taxon>Fungi</taxon>
        <taxon>Dikarya</taxon>
        <taxon>Ascomycota</taxon>
        <taxon>Pezizomycotina</taxon>
        <taxon>Eurotiomycetes</taxon>
        <taxon>Eurotiomycetidae</taxon>
        <taxon>Onygenales</taxon>
        <taxon>Nannizziopsiaceae</taxon>
        <taxon>Emydomyces</taxon>
    </lineage>
</organism>
<feature type="compositionally biased region" description="Low complexity" evidence="2">
    <location>
        <begin position="39"/>
        <end position="57"/>
    </location>
</feature>
<evidence type="ECO:0000313" key="3">
    <source>
        <dbReference type="EMBL" id="WEW61442.1"/>
    </source>
</evidence>
<feature type="compositionally biased region" description="Pro residues" evidence="2">
    <location>
        <begin position="1"/>
        <end position="12"/>
    </location>
</feature>
<dbReference type="EMBL" id="CP120631">
    <property type="protein sequence ID" value="WEW61442.1"/>
    <property type="molecule type" value="Genomic_DNA"/>
</dbReference>
<feature type="region of interest" description="Disordered" evidence="2">
    <location>
        <begin position="1"/>
        <end position="514"/>
    </location>
</feature>
<keyword evidence="4" id="KW-1185">Reference proteome</keyword>
<dbReference type="Proteomes" id="UP001219355">
    <property type="component" value="Chromosome 5"/>
</dbReference>
<dbReference type="PANTHER" id="PTHR46430:SF3">
    <property type="entry name" value="ACTIVATOR OF C KINASE PROTEIN 1"/>
    <property type="match status" value="1"/>
</dbReference>
<feature type="region of interest" description="Disordered" evidence="2">
    <location>
        <begin position="901"/>
        <end position="920"/>
    </location>
</feature>
<protein>
    <submittedName>
        <fullName evidence="3">Uncharacterized protein</fullName>
    </submittedName>
</protein>
<dbReference type="SUPFAM" id="SSF81901">
    <property type="entry name" value="HCP-like"/>
    <property type="match status" value="2"/>
</dbReference>
<name>A0AAF0DMR3_9EURO</name>
<dbReference type="PANTHER" id="PTHR46430">
    <property type="entry name" value="PROTEIN SKT5-RELATED"/>
    <property type="match status" value="1"/>
</dbReference>
<feature type="compositionally biased region" description="Polar residues" evidence="2">
    <location>
        <begin position="257"/>
        <end position="272"/>
    </location>
</feature>
<evidence type="ECO:0000256" key="2">
    <source>
        <dbReference type="SAM" id="MobiDB-lite"/>
    </source>
</evidence>
<dbReference type="AlphaFoldDB" id="A0AAF0DMR3"/>
<evidence type="ECO:0000256" key="1">
    <source>
        <dbReference type="ARBA" id="ARBA00022737"/>
    </source>
</evidence>
<gene>
    <name evidence="3" type="ORF">PRK78_006932</name>
</gene>
<dbReference type="InterPro" id="IPR011990">
    <property type="entry name" value="TPR-like_helical_dom_sf"/>
</dbReference>